<feature type="transmembrane region" description="Helical" evidence="5">
    <location>
        <begin position="166"/>
        <end position="192"/>
    </location>
</feature>
<feature type="transmembrane region" description="Helical" evidence="5">
    <location>
        <begin position="98"/>
        <end position="116"/>
    </location>
</feature>
<dbReference type="InterPro" id="IPR001902">
    <property type="entry name" value="SLC26A/SulP_fam"/>
</dbReference>
<keyword evidence="8" id="KW-1185">Reference proteome</keyword>
<evidence type="ECO:0000256" key="4">
    <source>
        <dbReference type="ARBA" id="ARBA00023136"/>
    </source>
</evidence>
<dbReference type="OrthoDB" id="9771198at2"/>
<evidence type="ECO:0000259" key="6">
    <source>
        <dbReference type="PROSITE" id="PS50801"/>
    </source>
</evidence>
<protein>
    <submittedName>
        <fullName evidence="7">Sulfate transporter</fullName>
    </submittedName>
</protein>
<dbReference type="Proteomes" id="UP000075606">
    <property type="component" value="Unassembled WGS sequence"/>
</dbReference>
<organism evidence="7 8">
    <name type="scientific">Roseivirga spongicola</name>
    <dbReference type="NCBI Taxonomy" id="333140"/>
    <lineage>
        <taxon>Bacteria</taxon>
        <taxon>Pseudomonadati</taxon>
        <taxon>Bacteroidota</taxon>
        <taxon>Cytophagia</taxon>
        <taxon>Cytophagales</taxon>
        <taxon>Roseivirgaceae</taxon>
        <taxon>Roseivirga</taxon>
    </lineage>
</organism>
<dbReference type="InterPro" id="IPR002645">
    <property type="entry name" value="STAS_dom"/>
</dbReference>
<dbReference type="InterPro" id="IPR018045">
    <property type="entry name" value="S04_transporter_CS"/>
</dbReference>
<evidence type="ECO:0000256" key="3">
    <source>
        <dbReference type="ARBA" id="ARBA00022989"/>
    </source>
</evidence>
<dbReference type="PROSITE" id="PS01130">
    <property type="entry name" value="SLC26A"/>
    <property type="match status" value="1"/>
</dbReference>
<dbReference type="CDD" id="cd07042">
    <property type="entry name" value="STAS_SulP_like_sulfate_transporter"/>
    <property type="match status" value="1"/>
</dbReference>
<feature type="transmembrane region" description="Helical" evidence="5">
    <location>
        <begin position="72"/>
        <end position="92"/>
    </location>
</feature>
<dbReference type="InterPro" id="IPR011547">
    <property type="entry name" value="SLC26A/SulP_dom"/>
</dbReference>
<dbReference type="InterPro" id="IPR036513">
    <property type="entry name" value="STAS_dom_sf"/>
</dbReference>
<evidence type="ECO:0000313" key="8">
    <source>
        <dbReference type="Proteomes" id="UP000075606"/>
    </source>
</evidence>
<dbReference type="PANTHER" id="PTHR11814">
    <property type="entry name" value="SULFATE TRANSPORTER"/>
    <property type="match status" value="1"/>
</dbReference>
<feature type="transmembrane region" description="Helical" evidence="5">
    <location>
        <begin position="326"/>
        <end position="347"/>
    </location>
</feature>
<comment type="caution">
    <text evidence="7">The sequence shown here is derived from an EMBL/GenBank/DDBJ whole genome shotgun (WGS) entry which is preliminary data.</text>
</comment>
<proteinExistence type="predicted"/>
<dbReference type="STRING" id="333140.AWW68_17850"/>
<dbReference type="GO" id="GO:0016020">
    <property type="term" value="C:membrane"/>
    <property type="evidence" value="ECO:0007669"/>
    <property type="project" value="UniProtKB-SubCell"/>
</dbReference>
<evidence type="ECO:0000313" key="7">
    <source>
        <dbReference type="EMBL" id="KYG71933.1"/>
    </source>
</evidence>
<dbReference type="RefSeq" id="WP_068225052.1">
    <property type="nucleotide sequence ID" value="NZ_LRPC01000031.1"/>
</dbReference>
<evidence type="ECO:0000256" key="1">
    <source>
        <dbReference type="ARBA" id="ARBA00004141"/>
    </source>
</evidence>
<keyword evidence="4 5" id="KW-0472">Membrane</keyword>
<feature type="transmembrane region" description="Helical" evidence="5">
    <location>
        <begin position="128"/>
        <end position="146"/>
    </location>
</feature>
<dbReference type="Pfam" id="PF01740">
    <property type="entry name" value="STAS"/>
    <property type="match status" value="1"/>
</dbReference>
<accession>A0A150WZN6</accession>
<dbReference type="AlphaFoldDB" id="A0A150WZN6"/>
<feature type="transmembrane region" description="Helical" evidence="5">
    <location>
        <begin position="21"/>
        <end position="43"/>
    </location>
</feature>
<feature type="transmembrane region" description="Helical" evidence="5">
    <location>
        <begin position="49"/>
        <end position="65"/>
    </location>
</feature>
<feature type="domain" description="STAS" evidence="6">
    <location>
        <begin position="438"/>
        <end position="553"/>
    </location>
</feature>
<comment type="subcellular location">
    <subcellularLocation>
        <location evidence="1">Membrane</location>
        <topology evidence="1">Multi-pass membrane protein</topology>
    </subcellularLocation>
</comment>
<dbReference type="Pfam" id="PF00916">
    <property type="entry name" value="Sulfate_transp"/>
    <property type="match status" value="1"/>
</dbReference>
<dbReference type="Gene3D" id="3.30.750.24">
    <property type="entry name" value="STAS domain"/>
    <property type="match status" value="1"/>
</dbReference>
<evidence type="ECO:0000256" key="2">
    <source>
        <dbReference type="ARBA" id="ARBA00022692"/>
    </source>
</evidence>
<evidence type="ECO:0000256" key="5">
    <source>
        <dbReference type="SAM" id="Phobius"/>
    </source>
</evidence>
<dbReference type="NCBIfam" id="TIGR00815">
    <property type="entry name" value="sulP"/>
    <property type="match status" value="1"/>
</dbReference>
<feature type="transmembrane region" description="Helical" evidence="5">
    <location>
        <begin position="353"/>
        <end position="371"/>
    </location>
</feature>
<name>A0A150WZN6_9BACT</name>
<gene>
    <name evidence="7" type="ORF">AWW68_17850</name>
</gene>
<feature type="transmembrane region" description="Helical" evidence="5">
    <location>
        <begin position="204"/>
        <end position="221"/>
    </location>
</feature>
<feature type="transmembrane region" description="Helical" evidence="5">
    <location>
        <begin position="383"/>
        <end position="414"/>
    </location>
</feature>
<keyword evidence="2 5" id="KW-0812">Transmembrane</keyword>
<reference evidence="7 8" key="1">
    <citation type="submission" date="2016-01" db="EMBL/GenBank/DDBJ databases">
        <title>Genome sequencing of Roseivirga spongicola UST030701-084.</title>
        <authorList>
            <person name="Selvaratnam C."/>
            <person name="Thevarajoo S."/>
            <person name="Goh K.M."/>
            <person name="Ee R."/>
            <person name="Chan K.-G."/>
            <person name="Chong C.S."/>
        </authorList>
    </citation>
    <scope>NUCLEOTIDE SEQUENCE [LARGE SCALE GENOMIC DNA]</scope>
    <source>
        <strain evidence="7 8">UST030701-084</strain>
    </source>
</reference>
<dbReference type="GO" id="GO:0008271">
    <property type="term" value="F:secondary active sulfate transmembrane transporter activity"/>
    <property type="evidence" value="ECO:0007669"/>
    <property type="project" value="InterPro"/>
</dbReference>
<dbReference type="SUPFAM" id="SSF52091">
    <property type="entry name" value="SpoIIaa-like"/>
    <property type="match status" value="1"/>
</dbReference>
<sequence>MKQFLPILSWLPNYKKSDLSGDLFAGLTVGVMLIPQGMAYALIAGLPPVYGLYASVVPQIIYAIFGTSRQLSVAPVAMDSLLVATGVSVMAMEGSEAYITYAIMLAFFMGTAQFLLGVIRMGFITNLLAKPVISGFTSAAALIIGLNQLKYFLGVELEKSNQVHRIIGSAIGQIDETHLLTLLLGIAGIILIKGAKKINKKIPGALVAVVIGILIVAAFGLEAEGVSIVKEVPSGLPSLIIPDFSIETIQKLLPLSLTIAVVAFMEAFSVAKAIEAKRRDYKVIPNQELIALGASNIVGSLFQSYPVTGGFSRSAVNHQAGANTPLASIISAVLVALTLLFLTPLFYNLPHAILASIIMVAVSGLIDIGYVRTLWKTNKVEFGLLLATFIVTLQFSMVPGIVTGIILSILILLFKAANPHMAVLGRVKGIEEYRNVKRFNELETWPELLVLRVDAPFAFVNIQTIKDKVMNEVQKRNGELKYVVLDAASVAYIDATGVIGLRELIESLEEKNITMLFAEVIGPVRDAFYKNELIKKGEKHAFFLTTNDAVNYCLSGKFEDGRAHLVSQTNA</sequence>
<feature type="transmembrane region" description="Helical" evidence="5">
    <location>
        <begin position="252"/>
        <end position="271"/>
    </location>
</feature>
<dbReference type="PROSITE" id="PS50801">
    <property type="entry name" value="STAS"/>
    <property type="match status" value="1"/>
</dbReference>
<dbReference type="EMBL" id="LRPC01000031">
    <property type="protein sequence ID" value="KYG71933.1"/>
    <property type="molecule type" value="Genomic_DNA"/>
</dbReference>
<keyword evidence="3 5" id="KW-1133">Transmembrane helix</keyword>